<keyword evidence="3" id="KW-1185">Reference proteome</keyword>
<dbReference type="Proteomes" id="UP001454036">
    <property type="component" value="Unassembled WGS sequence"/>
</dbReference>
<protein>
    <submittedName>
        <fullName evidence="2">Uncharacterized protein</fullName>
    </submittedName>
</protein>
<evidence type="ECO:0000256" key="1">
    <source>
        <dbReference type="SAM" id="MobiDB-lite"/>
    </source>
</evidence>
<name>A0AAV3Q4K2_LITER</name>
<feature type="compositionally biased region" description="Basic and acidic residues" evidence="1">
    <location>
        <begin position="30"/>
        <end position="56"/>
    </location>
</feature>
<reference evidence="2 3" key="1">
    <citation type="submission" date="2024-01" db="EMBL/GenBank/DDBJ databases">
        <title>The complete chloroplast genome sequence of Lithospermum erythrorhizon: insights into the phylogenetic relationship among Boraginaceae species and the maternal lineages of purple gromwells.</title>
        <authorList>
            <person name="Okada T."/>
            <person name="Watanabe K."/>
        </authorList>
    </citation>
    <scope>NUCLEOTIDE SEQUENCE [LARGE SCALE GENOMIC DNA]</scope>
</reference>
<gene>
    <name evidence="2" type="ORF">LIER_15472</name>
</gene>
<feature type="region of interest" description="Disordered" evidence="1">
    <location>
        <begin position="1"/>
        <end position="56"/>
    </location>
</feature>
<comment type="caution">
    <text evidence="2">The sequence shown here is derived from an EMBL/GenBank/DDBJ whole genome shotgun (WGS) entry which is preliminary data.</text>
</comment>
<proteinExistence type="predicted"/>
<evidence type="ECO:0000313" key="3">
    <source>
        <dbReference type="Proteomes" id="UP001454036"/>
    </source>
</evidence>
<sequence>MLVPPLGQESGRSKKRGQENHPEVMYTRSEIQKENDDTQRARRPQEAGPPRRDYKDSMYKLVKQKKRTFSEEKIQAVRTKIDLLLKAGAIGELQFQNGLQM</sequence>
<dbReference type="EMBL" id="BAABME010003352">
    <property type="protein sequence ID" value="GAA0158453.1"/>
    <property type="molecule type" value="Genomic_DNA"/>
</dbReference>
<accession>A0AAV3Q4K2</accession>
<dbReference type="AlphaFoldDB" id="A0AAV3Q4K2"/>
<organism evidence="2 3">
    <name type="scientific">Lithospermum erythrorhizon</name>
    <name type="common">Purple gromwell</name>
    <name type="synonym">Lithospermum officinale var. erythrorhizon</name>
    <dbReference type="NCBI Taxonomy" id="34254"/>
    <lineage>
        <taxon>Eukaryota</taxon>
        <taxon>Viridiplantae</taxon>
        <taxon>Streptophyta</taxon>
        <taxon>Embryophyta</taxon>
        <taxon>Tracheophyta</taxon>
        <taxon>Spermatophyta</taxon>
        <taxon>Magnoliopsida</taxon>
        <taxon>eudicotyledons</taxon>
        <taxon>Gunneridae</taxon>
        <taxon>Pentapetalae</taxon>
        <taxon>asterids</taxon>
        <taxon>lamiids</taxon>
        <taxon>Boraginales</taxon>
        <taxon>Boraginaceae</taxon>
        <taxon>Boraginoideae</taxon>
        <taxon>Lithospermeae</taxon>
        <taxon>Lithospermum</taxon>
    </lineage>
</organism>
<evidence type="ECO:0000313" key="2">
    <source>
        <dbReference type="EMBL" id="GAA0158453.1"/>
    </source>
</evidence>